<proteinExistence type="predicted"/>
<gene>
    <name evidence="1" type="ORF">BDW59DRAFT_38293</name>
</gene>
<evidence type="ECO:0000313" key="1">
    <source>
        <dbReference type="EMBL" id="KAL2829240.1"/>
    </source>
</evidence>
<sequence>MNNNKKTLNILGSCFFSFCFPSSLKLRITTLFFYFISLFPSLAPRANAPHAPSPQTKPITIHPRPTTHILPTYLTYLLFHHG</sequence>
<dbReference type="Proteomes" id="UP001610335">
    <property type="component" value="Unassembled WGS sequence"/>
</dbReference>
<protein>
    <submittedName>
        <fullName evidence="1">Uncharacterized protein</fullName>
    </submittedName>
</protein>
<evidence type="ECO:0000313" key="2">
    <source>
        <dbReference type="Proteomes" id="UP001610335"/>
    </source>
</evidence>
<name>A0ABR4IN84_9EURO</name>
<reference evidence="1 2" key="1">
    <citation type="submission" date="2024-07" db="EMBL/GenBank/DDBJ databases">
        <title>Section-level genome sequencing and comparative genomics of Aspergillus sections Usti and Cavernicolus.</title>
        <authorList>
            <consortium name="Lawrence Berkeley National Laboratory"/>
            <person name="Nybo J.L."/>
            <person name="Vesth T.C."/>
            <person name="Theobald S."/>
            <person name="Frisvad J.C."/>
            <person name="Larsen T.O."/>
            <person name="Kjaerboelling I."/>
            <person name="Rothschild-Mancinelli K."/>
            <person name="Lyhne E.K."/>
            <person name="Kogle M.E."/>
            <person name="Barry K."/>
            <person name="Clum A."/>
            <person name="Na H."/>
            <person name="Ledsgaard L."/>
            <person name="Lin J."/>
            <person name="Lipzen A."/>
            <person name="Kuo A."/>
            <person name="Riley R."/>
            <person name="Mondo S."/>
            <person name="LaButti K."/>
            <person name="Haridas S."/>
            <person name="Pangalinan J."/>
            <person name="Salamov A.A."/>
            <person name="Simmons B.A."/>
            <person name="Magnuson J.K."/>
            <person name="Chen J."/>
            <person name="Drula E."/>
            <person name="Henrissat B."/>
            <person name="Wiebenga A."/>
            <person name="Lubbers R.J."/>
            <person name="Gomes A.C."/>
            <person name="Makela M.R."/>
            <person name="Stajich J."/>
            <person name="Grigoriev I.V."/>
            <person name="Mortensen U.H."/>
            <person name="De vries R.P."/>
            <person name="Baker S.E."/>
            <person name="Andersen M.R."/>
        </authorList>
    </citation>
    <scope>NUCLEOTIDE SEQUENCE [LARGE SCALE GENOMIC DNA]</scope>
    <source>
        <strain evidence="1 2">CBS 600.67</strain>
    </source>
</reference>
<dbReference type="EMBL" id="JBFXLS010000017">
    <property type="protein sequence ID" value="KAL2829240.1"/>
    <property type="molecule type" value="Genomic_DNA"/>
</dbReference>
<comment type="caution">
    <text evidence="1">The sequence shown here is derived from an EMBL/GenBank/DDBJ whole genome shotgun (WGS) entry which is preliminary data.</text>
</comment>
<organism evidence="1 2">
    <name type="scientific">Aspergillus cavernicola</name>
    <dbReference type="NCBI Taxonomy" id="176166"/>
    <lineage>
        <taxon>Eukaryota</taxon>
        <taxon>Fungi</taxon>
        <taxon>Dikarya</taxon>
        <taxon>Ascomycota</taxon>
        <taxon>Pezizomycotina</taxon>
        <taxon>Eurotiomycetes</taxon>
        <taxon>Eurotiomycetidae</taxon>
        <taxon>Eurotiales</taxon>
        <taxon>Aspergillaceae</taxon>
        <taxon>Aspergillus</taxon>
        <taxon>Aspergillus subgen. Nidulantes</taxon>
    </lineage>
</organism>
<accession>A0ABR4IN84</accession>
<keyword evidence="2" id="KW-1185">Reference proteome</keyword>